<dbReference type="GO" id="GO:0006364">
    <property type="term" value="P:rRNA processing"/>
    <property type="evidence" value="ECO:0007669"/>
    <property type="project" value="UniProtKB-ARBA"/>
</dbReference>
<feature type="compositionally biased region" description="Basic and acidic residues" evidence="13">
    <location>
        <begin position="87"/>
        <end position="100"/>
    </location>
</feature>
<feature type="domain" description="Helicase C-terminal" evidence="15">
    <location>
        <begin position="374"/>
        <end position="539"/>
    </location>
</feature>
<evidence type="ECO:0000256" key="10">
    <source>
        <dbReference type="ARBA" id="ARBA00047984"/>
    </source>
</evidence>
<evidence type="ECO:0000259" key="15">
    <source>
        <dbReference type="PROSITE" id="PS51194"/>
    </source>
</evidence>
<keyword evidence="4 12" id="KW-0547">Nucleotide-binding</keyword>
<dbReference type="GO" id="GO:0005829">
    <property type="term" value="C:cytosol"/>
    <property type="evidence" value="ECO:0007669"/>
    <property type="project" value="TreeGrafter"/>
</dbReference>
<dbReference type="InterPro" id="IPR027417">
    <property type="entry name" value="P-loop_NTPase"/>
</dbReference>
<evidence type="ECO:0000256" key="12">
    <source>
        <dbReference type="RuleBase" id="RU000492"/>
    </source>
</evidence>
<dbReference type="CDD" id="cd18787">
    <property type="entry name" value="SF2_C_DEAD"/>
    <property type="match status" value="1"/>
</dbReference>
<evidence type="ECO:0000256" key="3">
    <source>
        <dbReference type="ARBA" id="ARBA00022517"/>
    </source>
</evidence>
<evidence type="ECO:0000259" key="14">
    <source>
        <dbReference type="PROSITE" id="PS51192"/>
    </source>
</evidence>
<evidence type="ECO:0000313" key="18">
    <source>
        <dbReference type="Proteomes" id="UP000494165"/>
    </source>
</evidence>
<dbReference type="PROSITE" id="PS00039">
    <property type="entry name" value="DEAD_ATP_HELICASE"/>
    <property type="match status" value="1"/>
</dbReference>
<feature type="compositionally biased region" description="Basic and acidic residues" evidence="13">
    <location>
        <begin position="711"/>
        <end position="725"/>
    </location>
</feature>
<feature type="compositionally biased region" description="Acidic residues" evidence="13">
    <location>
        <begin position="101"/>
        <end position="121"/>
    </location>
</feature>
<dbReference type="GO" id="GO:0010468">
    <property type="term" value="P:regulation of gene expression"/>
    <property type="evidence" value="ECO:0007669"/>
    <property type="project" value="UniProtKB-ARBA"/>
</dbReference>
<evidence type="ECO:0000313" key="17">
    <source>
        <dbReference type="EMBL" id="CAB3359323.1"/>
    </source>
</evidence>
<dbReference type="PANTHER" id="PTHR47959">
    <property type="entry name" value="ATP-DEPENDENT RNA HELICASE RHLE-RELATED"/>
    <property type="match status" value="1"/>
</dbReference>
<keyword evidence="7 12" id="KW-0067">ATP-binding</keyword>
<dbReference type="FunFam" id="3.40.50.300:FF:000842">
    <property type="entry name" value="ATP-dependent RNA helicase DRS1"/>
    <property type="match status" value="1"/>
</dbReference>
<reference evidence="17 18" key="1">
    <citation type="submission" date="2020-04" db="EMBL/GenBank/DDBJ databases">
        <authorList>
            <person name="Alioto T."/>
            <person name="Alioto T."/>
            <person name="Gomez Garrido J."/>
        </authorList>
    </citation>
    <scope>NUCLEOTIDE SEQUENCE [LARGE SCALE GENOMIC DNA]</scope>
</reference>
<evidence type="ECO:0000256" key="2">
    <source>
        <dbReference type="ARBA" id="ARBA00012552"/>
    </source>
</evidence>
<comment type="caution">
    <text evidence="17">The sequence shown here is derived from an EMBL/GenBank/DDBJ whole genome shotgun (WGS) entry which is preliminary data.</text>
</comment>
<dbReference type="InterPro" id="IPR001650">
    <property type="entry name" value="Helicase_C-like"/>
</dbReference>
<feature type="domain" description="Helicase ATP-binding" evidence="14">
    <location>
        <begin position="189"/>
        <end position="363"/>
    </location>
</feature>
<keyword evidence="3" id="KW-0690">Ribosome biogenesis</keyword>
<proteinExistence type="inferred from homology"/>
<dbReference type="GO" id="GO:0003676">
    <property type="term" value="F:nucleic acid binding"/>
    <property type="evidence" value="ECO:0007669"/>
    <property type="project" value="InterPro"/>
</dbReference>
<organism evidence="17 18">
    <name type="scientific">Cloeon dipterum</name>
    <dbReference type="NCBI Taxonomy" id="197152"/>
    <lineage>
        <taxon>Eukaryota</taxon>
        <taxon>Metazoa</taxon>
        <taxon>Ecdysozoa</taxon>
        <taxon>Arthropoda</taxon>
        <taxon>Hexapoda</taxon>
        <taxon>Insecta</taxon>
        <taxon>Pterygota</taxon>
        <taxon>Palaeoptera</taxon>
        <taxon>Ephemeroptera</taxon>
        <taxon>Pisciforma</taxon>
        <taxon>Baetidae</taxon>
        <taxon>Cloeon</taxon>
    </lineage>
</organism>
<evidence type="ECO:0000259" key="16">
    <source>
        <dbReference type="PROSITE" id="PS51195"/>
    </source>
</evidence>
<dbReference type="PROSITE" id="PS51192">
    <property type="entry name" value="HELICASE_ATP_BIND_1"/>
    <property type="match status" value="1"/>
</dbReference>
<feature type="region of interest" description="Disordered" evidence="13">
    <location>
        <begin position="576"/>
        <end position="647"/>
    </location>
</feature>
<evidence type="ECO:0000256" key="5">
    <source>
        <dbReference type="ARBA" id="ARBA00022801"/>
    </source>
</evidence>
<comment type="subcellular location">
    <subcellularLocation>
        <location evidence="1">Nucleus</location>
        <location evidence="1">Nucleolus</location>
    </subcellularLocation>
</comment>
<dbReference type="Proteomes" id="UP000494165">
    <property type="component" value="Unassembled WGS sequence"/>
</dbReference>
<keyword evidence="8" id="KW-0539">Nucleus</keyword>
<dbReference type="SMART" id="SM00490">
    <property type="entry name" value="HELICc"/>
    <property type="match status" value="1"/>
</dbReference>
<evidence type="ECO:0000256" key="13">
    <source>
        <dbReference type="SAM" id="MobiDB-lite"/>
    </source>
</evidence>
<comment type="catalytic activity">
    <reaction evidence="10">
        <text>ATP + H2O = ADP + phosphate + H(+)</text>
        <dbReference type="Rhea" id="RHEA:13065"/>
        <dbReference type="ChEBI" id="CHEBI:15377"/>
        <dbReference type="ChEBI" id="CHEBI:15378"/>
        <dbReference type="ChEBI" id="CHEBI:30616"/>
        <dbReference type="ChEBI" id="CHEBI:43474"/>
        <dbReference type="ChEBI" id="CHEBI:456216"/>
        <dbReference type="EC" id="3.6.4.13"/>
    </reaction>
</comment>
<keyword evidence="5 12" id="KW-0378">Hydrolase</keyword>
<dbReference type="GO" id="GO:0003724">
    <property type="term" value="F:RNA helicase activity"/>
    <property type="evidence" value="ECO:0007669"/>
    <property type="project" value="UniProtKB-EC"/>
</dbReference>
<gene>
    <name evidence="17" type="ORF">CLODIP_2_CD05181</name>
</gene>
<dbReference type="AlphaFoldDB" id="A0A8S1BQI8"/>
<dbReference type="PROSITE" id="PS51195">
    <property type="entry name" value="Q_MOTIF"/>
    <property type="match status" value="1"/>
</dbReference>
<dbReference type="EC" id="3.6.4.13" evidence="2"/>
<dbReference type="EMBL" id="CADEPI010000001">
    <property type="protein sequence ID" value="CAB3359323.1"/>
    <property type="molecule type" value="Genomic_DNA"/>
</dbReference>
<dbReference type="InterPro" id="IPR000629">
    <property type="entry name" value="RNA-helicase_DEAD-box_CS"/>
</dbReference>
<keyword evidence="18" id="KW-1185">Reference proteome</keyword>
<feature type="short sequence motif" description="Q motif" evidence="11">
    <location>
        <begin position="158"/>
        <end position="186"/>
    </location>
</feature>
<dbReference type="InterPro" id="IPR050079">
    <property type="entry name" value="DEAD_box_RNA_helicase"/>
</dbReference>
<dbReference type="GO" id="GO:0005730">
    <property type="term" value="C:nucleolus"/>
    <property type="evidence" value="ECO:0007669"/>
    <property type="project" value="UniProtKB-SubCell"/>
</dbReference>
<dbReference type="SMART" id="SM00487">
    <property type="entry name" value="DEXDc"/>
    <property type="match status" value="1"/>
</dbReference>
<dbReference type="Gene3D" id="3.40.50.300">
    <property type="entry name" value="P-loop containing nucleotide triphosphate hydrolases"/>
    <property type="match status" value="2"/>
</dbReference>
<dbReference type="OrthoDB" id="10259843at2759"/>
<evidence type="ECO:0000256" key="1">
    <source>
        <dbReference type="ARBA" id="ARBA00004604"/>
    </source>
</evidence>
<evidence type="ECO:0000256" key="9">
    <source>
        <dbReference type="ARBA" id="ARBA00043999"/>
    </source>
</evidence>
<dbReference type="InterPro" id="IPR014014">
    <property type="entry name" value="RNA_helicase_DEAD_Q_motif"/>
</dbReference>
<sequence length="741" mass="84299">MKKDIIKTIVEDEEVQDFSDETDEEELFQPSKQKKTKKIDFDPDFKFASNVSDYNNDTWQEHWAKYVKRKATSKLDEKIAEKRRKIKDNASKRKEVKNEDGENVDEAEDASENEEDDLLSDDDFKNDTIREKAKKIKKKKNEEEENFFEDAPTTEEHSSFYEMKLSRQLLKAINALNFVHPTKIQAAAIPVALSGRDICACAATGTGKTAAFMLPTLERLLFKPNGEAVTRVLVLVPTRELGVQVFQVAKQLAQSTKIEIALAVGGLDIKIQEAELRKSPDIVVATPGRLIDHLKNTPSFSLDSVEILILDEADRMLDEYFAEQMKEIVRQCSRTRQTMLFSATMTDAVEDLAAVSLNKPVRIFVDNNKEVALNLRQEFIRIREGREGDREPILAALILRTFHCHTMVFVQTKKQAHRLHILLGLMGVKCGELHGNMTQPQRLEALKKFKDETLDVLVATDVAARGLDIRGVQTVINFVMPATLEHYIHRVGRTARAGRSGVSVSLAGESERKLVKEVIKKAKNTVKSRTVPPNILEKFRQKVISIQPDIDEILNEEWAEKSIEFETNRANRAEKFLKNGKSEKNTTTRDWFQSKEERKLEKKSLQLAPKVQSEKKKKVGKNRDMDDDDSPKKRKGKKKKETGNDRVEKELQKVMLVQARLAKRSQKIKKLSAVDDANGIFKGHDKGNKRRKGSSFADDLTDTSLKNVKKARYEANRAQKMESRKPKGFKGGQKGAGRNKK</sequence>
<evidence type="ECO:0000256" key="7">
    <source>
        <dbReference type="ARBA" id="ARBA00022840"/>
    </source>
</evidence>
<feature type="compositionally biased region" description="Basic and acidic residues" evidence="13">
    <location>
        <begin position="576"/>
        <end position="604"/>
    </location>
</feature>
<dbReference type="InterPro" id="IPR011545">
    <property type="entry name" value="DEAD/DEAH_box_helicase_dom"/>
</dbReference>
<evidence type="ECO:0000256" key="8">
    <source>
        <dbReference type="ARBA" id="ARBA00023242"/>
    </source>
</evidence>
<feature type="region of interest" description="Disordered" evidence="13">
    <location>
        <begin position="674"/>
        <end position="741"/>
    </location>
</feature>
<dbReference type="CDD" id="cd17947">
    <property type="entry name" value="DEADc_DDX27"/>
    <property type="match status" value="1"/>
</dbReference>
<evidence type="ECO:0000256" key="11">
    <source>
        <dbReference type="PROSITE-ProRule" id="PRU00552"/>
    </source>
</evidence>
<protein>
    <recommendedName>
        <fullName evidence="2">RNA helicase</fullName>
        <ecNumber evidence="2">3.6.4.13</ecNumber>
    </recommendedName>
</protein>
<keyword evidence="6 12" id="KW-0347">Helicase</keyword>
<evidence type="ECO:0000256" key="6">
    <source>
        <dbReference type="ARBA" id="ARBA00022806"/>
    </source>
</evidence>
<dbReference type="Pfam" id="PF00270">
    <property type="entry name" value="DEAD"/>
    <property type="match status" value="1"/>
</dbReference>
<name>A0A8S1BQI8_9INSE</name>
<dbReference type="Pfam" id="PF00271">
    <property type="entry name" value="Helicase_C"/>
    <property type="match status" value="1"/>
</dbReference>
<evidence type="ECO:0000256" key="4">
    <source>
        <dbReference type="ARBA" id="ARBA00022741"/>
    </source>
</evidence>
<dbReference type="GO" id="GO:0005524">
    <property type="term" value="F:ATP binding"/>
    <property type="evidence" value="ECO:0007669"/>
    <property type="project" value="UniProtKB-KW"/>
</dbReference>
<feature type="region of interest" description="Disordered" evidence="13">
    <location>
        <begin position="82"/>
        <end position="124"/>
    </location>
</feature>
<accession>A0A8S1BQI8</accession>
<dbReference type="GO" id="GO:0016787">
    <property type="term" value="F:hydrolase activity"/>
    <property type="evidence" value="ECO:0007669"/>
    <property type="project" value="UniProtKB-KW"/>
</dbReference>
<comment type="similarity">
    <text evidence="9">Belongs to the DEAD box helicase family. DDX27/DRS1 subfamily.</text>
</comment>
<feature type="domain" description="DEAD-box RNA helicase Q" evidence="16">
    <location>
        <begin position="158"/>
        <end position="186"/>
    </location>
</feature>
<dbReference type="SUPFAM" id="SSF52540">
    <property type="entry name" value="P-loop containing nucleoside triphosphate hydrolases"/>
    <property type="match status" value="2"/>
</dbReference>
<dbReference type="InterPro" id="IPR014001">
    <property type="entry name" value="Helicase_ATP-bd"/>
</dbReference>
<dbReference type="PROSITE" id="PS51194">
    <property type="entry name" value="HELICASE_CTER"/>
    <property type="match status" value="1"/>
</dbReference>
<dbReference type="PANTHER" id="PTHR47959:SF1">
    <property type="entry name" value="ATP-DEPENDENT RNA HELICASE DBPA"/>
    <property type="match status" value="1"/>
</dbReference>